<dbReference type="InterPro" id="IPR013785">
    <property type="entry name" value="Aldolase_TIM"/>
</dbReference>
<organism evidence="2">
    <name type="scientific">marine sediment metagenome</name>
    <dbReference type="NCBI Taxonomy" id="412755"/>
    <lineage>
        <taxon>unclassified sequences</taxon>
        <taxon>metagenomes</taxon>
        <taxon>ecological metagenomes</taxon>
    </lineage>
</organism>
<name>X1JKP9_9ZZZZ</name>
<dbReference type="AlphaFoldDB" id="X1JKP9"/>
<dbReference type="Pfam" id="PF00724">
    <property type="entry name" value="Oxidored_FMN"/>
    <property type="match status" value="1"/>
</dbReference>
<comment type="caution">
    <text evidence="2">The sequence shown here is derived from an EMBL/GenBank/DDBJ whole genome shotgun (WGS) entry which is preliminary data.</text>
</comment>
<evidence type="ECO:0000313" key="2">
    <source>
        <dbReference type="EMBL" id="GAH70323.1"/>
    </source>
</evidence>
<gene>
    <name evidence="2" type="ORF">S03H2_49173</name>
</gene>
<dbReference type="SUPFAM" id="SSF51395">
    <property type="entry name" value="FMN-linked oxidoreductases"/>
    <property type="match status" value="1"/>
</dbReference>
<dbReference type="EMBL" id="BARU01031057">
    <property type="protein sequence ID" value="GAH70323.1"/>
    <property type="molecule type" value="Genomic_DNA"/>
</dbReference>
<sequence length="67" mass="7700">MVTEFKYLFSPIDVGPMRLRNRIVSAPHTDCFAKDNMYDEREIYYQVEKAKGGAAMLCNGIQVVDPR</sequence>
<dbReference type="GO" id="GO:0016491">
    <property type="term" value="F:oxidoreductase activity"/>
    <property type="evidence" value="ECO:0007669"/>
    <property type="project" value="InterPro"/>
</dbReference>
<evidence type="ECO:0000259" key="1">
    <source>
        <dbReference type="Pfam" id="PF00724"/>
    </source>
</evidence>
<dbReference type="GO" id="GO:0010181">
    <property type="term" value="F:FMN binding"/>
    <property type="evidence" value="ECO:0007669"/>
    <property type="project" value="InterPro"/>
</dbReference>
<dbReference type="InterPro" id="IPR001155">
    <property type="entry name" value="OxRdtase_FMN_N"/>
</dbReference>
<feature type="non-terminal residue" evidence="2">
    <location>
        <position position="67"/>
    </location>
</feature>
<protein>
    <recommendedName>
        <fullName evidence="1">NADH:flavin oxidoreductase/NADH oxidase N-terminal domain-containing protein</fullName>
    </recommendedName>
</protein>
<dbReference type="Gene3D" id="3.20.20.70">
    <property type="entry name" value="Aldolase class I"/>
    <property type="match status" value="1"/>
</dbReference>
<proteinExistence type="predicted"/>
<reference evidence="2" key="1">
    <citation type="journal article" date="2014" name="Front. Microbiol.">
        <title>High frequency of phylogenetically diverse reductive dehalogenase-homologous genes in deep subseafloor sedimentary metagenomes.</title>
        <authorList>
            <person name="Kawai M."/>
            <person name="Futagami T."/>
            <person name="Toyoda A."/>
            <person name="Takaki Y."/>
            <person name="Nishi S."/>
            <person name="Hori S."/>
            <person name="Arai W."/>
            <person name="Tsubouchi T."/>
            <person name="Morono Y."/>
            <person name="Uchiyama I."/>
            <person name="Ito T."/>
            <person name="Fujiyama A."/>
            <person name="Inagaki F."/>
            <person name="Takami H."/>
        </authorList>
    </citation>
    <scope>NUCLEOTIDE SEQUENCE</scope>
    <source>
        <strain evidence="2">Expedition CK06-06</strain>
    </source>
</reference>
<feature type="domain" description="NADH:flavin oxidoreductase/NADH oxidase N-terminal" evidence="1">
    <location>
        <begin position="8"/>
        <end position="66"/>
    </location>
</feature>
<accession>X1JKP9</accession>